<evidence type="ECO:0000313" key="10">
    <source>
        <dbReference type="Proteomes" id="UP000000346"/>
    </source>
</evidence>
<dbReference type="PANTHER" id="PTHR34405:SF3">
    <property type="entry name" value="CRISPR-ASSOCIATED ENDORIBONUCLEASE CAS2 3"/>
    <property type="match status" value="1"/>
</dbReference>
<dbReference type="eggNOG" id="arCOG04194">
    <property type="taxonomic scope" value="Archaea"/>
</dbReference>
<dbReference type="EMBL" id="CP001742">
    <property type="protein sequence ID" value="ADL18414.1"/>
    <property type="molecule type" value="Genomic_DNA"/>
</dbReference>
<dbReference type="Gene3D" id="3.30.70.240">
    <property type="match status" value="1"/>
</dbReference>
<dbReference type="InterPro" id="IPR019199">
    <property type="entry name" value="Virulence_VapD/CRISPR_Cas2"/>
</dbReference>
<name>D9PZC6_ACIS3</name>
<dbReference type="GO" id="GO:0004521">
    <property type="term" value="F:RNA endonuclease activity"/>
    <property type="evidence" value="ECO:0007669"/>
    <property type="project" value="InterPro"/>
</dbReference>
<dbReference type="InParanoid" id="D9PZC6"/>
<keyword evidence="5 8" id="KW-0378">Hydrolase</keyword>
<proteinExistence type="inferred from homology"/>
<dbReference type="AlphaFoldDB" id="D9PZC6"/>
<evidence type="ECO:0000256" key="3">
    <source>
        <dbReference type="ARBA" id="ARBA00022723"/>
    </source>
</evidence>
<dbReference type="OrthoDB" id="75992at2157"/>
<dbReference type="HOGENOM" id="CLU_161124_2_3_2"/>
<evidence type="ECO:0000256" key="6">
    <source>
        <dbReference type="ARBA" id="ARBA00022842"/>
    </source>
</evidence>
<keyword evidence="6 8" id="KW-0460">Magnesium</keyword>
<evidence type="ECO:0000256" key="7">
    <source>
        <dbReference type="ARBA" id="ARBA00023118"/>
    </source>
</evidence>
<evidence type="ECO:0000256" key="1">
    <source>
        <dbReference type="ARBA" id="ARBA00001946"/>
    </source>
</evidence>
<comment type="subunit">
    <text evidence="8">Homodimer, forms a heterotetramer with a Cas1 homodimer.</text>
</comment>
<evidence type="ECO:0000313" key="9">
    <source>
        <dbReference type="EMBL" id="ADL18414.1"/>
    </source>
</evidence>
<accession>D9PZC6</accession>
<keyword evidence="2 8" id="KW-0540">Nuclease</keyword>
<dbReference type="RefSeq" id="WP_013265926.1">
    <property type="nucleotide sequence ID" value="NC_014374.1"/>
</dbReference>
<evidence type="ECO:0000256" key="8">
    <source>
        <dbReference type="HAMAP-Rule" id="MF_01471"/>
    </source>
</evidence>
<sequence length="94" mass="10122">MRVLVVYDVSDDSRRLRLSRELERMGLSRVQRSAFVGPGGLAVAKEAARAAAQLVDDSTDVVHVVLLSEVEWANALVVGRPLAAPRVAEVTLLG</sequence>
<comment type="function">
    <text evidence="8">CRISPR (clustered regularly interspaced short palindromic repeat), is an adaptive immune system that provides protection against mobile genetic elements (viruses, transposable elements and conjugative plasmids). CRISPR clusters contain sequences complementary to antecedent mobile elements and target invading nucleic acids. CRISPR clusters are transcribed and processed into CRISPR RNA (crRNA). Functions as a ssRNA-specific endoribonuclease. Involved in the integration of spacer DNA into the CRISPR cassette.</text>
</comment>
<keyword evidence="3 8" id="KW-0479">Metal-binding</keyword>
<organism evidence="9 10">
    <name type="scientific">Acidilobus saccharovorans (strain DSM 16705 / JCM 18335 / VKM B-2471 / 345-15)</name>
    <dbReference type="NCBI Taxonomy" id="666510"/>
    <lineage>
        <taxon>Archaea</taxon>
        <taxon>Thermoproteota</taxon>
        <taxon>Thermoprotei</taxon>
        <taxon>Acidilobales</taxon>
        <taxon>Acidilobaceae</taxon>
        <taxon>Acidilobus</taxon>
    </lineage>
</organism>
<evidence type="ECO:0000256" key="2">
    <source>
        <dbReference type="ARBA" id="ARBA00022722"/>
    </source>
</evidence>
<dbReference type="GO" id="GO:0051607">
    <property type="term" value="P:defense response to virus"/>
    <property type="evidence" value="ECO:0007669"/>
    <property type="project" value="UniProtKB-UniRule"/>
</dbReference>
<dbReference type="STRING" id="666510.ASAC_0005"/>
<dbReference type="PANTHER" id="PTHR34405">
    <property type="entry name" value="CRISPR-ASSOCIATED ENDORIBONUCLEASE CAS2"/>
    <property type="match status" value="1"/>
</dbReference>
<evidence type="ECO:0000256" key="5">
    <source>
        <dbReference type="ARBA" id="ARBA00022801"/>
    </source>
</evidence>
<dbReference type="GO" id="GO:0016787">
    <property type="term" value="F:hydrolase activity"/>
    <property type="evidence" value="ECO:0007669"/>
    <property type="project" value="UniProtKB-KW"/>
</dbReference>
<dbReference type="GO" id="GO:0046872">
    <property type="term" value="F:metal ion binding"/>
    <property type="evidence" value="ECO:0007669"/>
    <property type="project" value="UniProtKB-UniRule"/>
</dbReference>
<gene>
    <name evidence="8" type="primary">cas2</name>
    <name evidence="9" type="ordered locus">ASAC_0005</name>
</gene>
<dbReference type="InterPro" id="IPR021127">
    <property type="entry name" value="CRISPR_associated_Cas2"/>
</dbReference>
<reference evidence="9 10" key="1">
    <citation type="journal article" date="2010" name="Appl. Environ. Microbiol.">
        <title>The genome sequence of the crenarchaeon Acidilobus saccharovorans supports a new order, Acidilobales, and suggests an important ecological role in terrestrial acidic hot springs.</title>
        <authorList>
            <person name="Mardanov A.V."/>
            <person name="Svetlitchnyi V.A."/>
            <person name="Beletsky A.V."/>
            <person name="Prokofeva M.I."/>
            <person name="Bonch-Osmolovskaya E.A."/>
            <person name="Ravin N.V."/>
            <person name="Skryabin K.G."/>
        </authorList>
    </citation>
    <scope>NUCLEOTIDE SEQUENCE [LARGE SCALE GENOMIC DNA]</scope>
    <source>
        <strain evidence="10">DSM 16705 / JCM 18335 / VKM B-2471 / 345-15</strain>
    </source>
</reference>
<dbReference type="GeneID" id="9498216"/>
<keyword evidence="4 8" id="KW-0255">Endonuclease</keyword>
<evidence type="ECO:0000256" key="4">
    <source>
        <dbReference type="ARBA" id="ARBA00022759"/>
    </source>
</evidence>
<dbReference type="HAMAP" id="MF_01471">
    <property type="entry name" value="Cas2"/>
    <property type="match status" value="1"/>
</dbReference>
<comment type="cofactor">
    <cofactor evidence="1 8">
        <name>Mg(2+)</name>
        <dbReference type="ChEBI" id="CHEBI:18420"/>
    </cofactor>
</comment>
<dbReference type="NCBIfam" id="TIGR01573">
    <property type="entry name" value="cas2"/>
    <property type="match status" value="1"/>
</dbReference>
<comment type="similarity">
    <text evidence="8">Belongs to the CRISPR-associated endoribonuclease Cas2 protein family.</text>
</comment>
<dbReference type="KEGG" id="asc:ASAC_0005"/>
<dbReference type="Proteomes" id="UP000000346">
    <property type="component" value="Chromosome"/>
</dbReference>
<keyword evidence="7 8" id="KW-0051">Antiviral defense</keyword>
<dbReference type="CDD" id="cd09725">
    <property type="entry name" value="Cas2_I_II_III"/>
    <property type="match status" value="1"/>
</dbReference>
<protein>
    <recommendedName>
        <fullName evidence="8">CRISPR-associated endoribonuclease Cas2</fullName>
        <ecNumber evidence="8">3.1.-.-</ecNumber>
    </recommendedName>
</protein>
<dbReference type="Pfam" id="PF09827">
    <property type="entry name" value="CRISPR_Cas2"/>
    <property type="match status" value="1"/>
</dbReference>
<keyword evidence="10" id="KW-1185">Reference proteome</keyword>
<dbReference type="SUPFAM" id="SSF143430">
    <property type="entry name" value="TTP0101/SSO1404-like"/>
    <property type="match status" value="1"/>
</dbReference>
<dbReference type="EC" id="3.1.-.-" evidence="8"/>
<dbReference type="GO" id="GO:0043571">
    <property type="term" value="P:maintenance of CRISPR repeat elements"/>
    <property type="evidence" value="ECO:0007669"/>
    <property type="project" value="UniProtKB-UniRule"/>
</dbReference>
<feature type="binding site" evidence="8">
    <location>
        <position position="8"/>
    </location>
    <ligand>
        <name>Mg(2+)</name>
        <dbReference type="ChEBI" id="CHEBI:18420"/>
        <note>catalytic</note>
    </ligand>
</feature>